<accession>A0A183PV48</accession>
<evidence type="ECO:0000313" key="2">
    <source>
        <dbReference type="Proteomes" id="UP000269396"/>
    </source>
</evidence>
<dbReference type="EMBL" id="UZAL01040108">
    <property type="protein sequence ID" value="VDP76529.1"/>
    <property type="molecule type" value="Genomic_DNA"/>
</dbReference>
<dbReference type="Proteomes" id="UP000269396">
    <property type="component" value="Unassembled WGS sequence"/>
</dbReference>
<reference evidence="1 2" key="1">
    <citation type="submission" date="2018-11" db="EMBL/GenBank/DDBJ databases">
        <authorList>
            <consortium name="Pathogen Informatics"/>
        </authorList>
    </citation>
    <scope>NUCLEOTIDE SEQUENCE [LARGE SCALE GENOMIC DNA]</scope>
    <source>
        <strain>Denwood</strain>
        <strain evidence="2">Zambia</strain>
    </source>
</reference>
<sequence length="36" mass="4345">MNFLKPIFLPAMKTERRKQTLKLLTTEPLKLDRPFE</sequence>
<gene>
    <name evidence="1" type="ORF">SMTD_LOCUS18233</name>
</gene>
<name>A0A183PV48_9TREM</name>
<evidence type="ECO:0000313" key="1">
    <source>
        <dbReference type="EMBL" id="VDP76529.1"/>
    </source>
</evidence>
<organism evidence="1 2">
    <name type="scientific">Schistosoma mattheei</name>
    <dbReference type="NCBI Taxonomy" id="31246"/>
    <lineage>
        <taxon>Eukaryota</taxon>
        <taxon>Metazoa</taxon>
        <taxon>Spiralia</taxon>
        <taxon>Lophotrochozoa</taxon>
        <taxon>Platyhelminthes</taxon>
        <taxon>Trematoda</taxon>
        <taxon>Digenea</taxon>
        <taxon>Strigeidida</taxon>
        <taxon>Schistosomatoidea</taxon>
        <taxon>Schistosomatidae</taxon>
        <taxon>Schistosoma</taxon>
    </lineage>
</organism>
<keyword evidence="2" id="KW-1185">Reference proteome</keyword>
<protein>
    <submittedName>
        <fullName evidence="1">Uncharacterized protein</fullName>
    </submittedName>
</protein>
<proteinExistence type="predicted"/>
<dbReference type="AlphaFoldDB" id="A0A183PV48"/>